<evidence type="ECO:0000256" key="3">
    <source>
        <dbReference type="ARBA" id="ARBA00023163"/>
    </source>
</evidence>
<dbReference type="InterPro" id="IPR022842">
    <property type="entry name" value="RNAP_Rpo3/Rpb3/RPAC1"/>
</dbReference>
<comment type="catalytic activity">
    <reaction evidence="5">
        <text>RNA(n) + a ribonucleoside 5'-triphosphate = RNA(n+1) + diphosphate</text>
        <dbReference type="Rhea" id="RHEA:21248"/>
        <dbReference type="Rhea" id="RHEA-COMP:14527"/>
        <dbReference type="Rhea" id="RHEA-COMP:17342"/>
        <dbReference type="ChEBI" id="CHEBI:33019"/>
        <dbReference type="ChEBI" id="CHEBI:61557"/>
        <dbReference type="ChEBI" id="CHEBI:140395"/>
        <dbReference type="EC" id="2.7.7.6"/>
    </reaction>
</comment>
<evidence type="ECO:0000256" key="1">
    <source>
        <dbReference type="ARBA" id="ARBA00022478"/>
    </source>
</evidence>
<dbReference type="Gene3D" id="3.30.70.3110">
    <property type="match status" value="1"/>
</dbReference>
<dbReference type="SUPFAM" id="SSF55257">
    <property type="entry name" value="RBP11-like subunits of RNA polymerase"/>
    <property type="match status" value="1"/>
</dbReference>
<dbReference type="InterPro" id="IPR017900">
    <property type="entry name" value="4Fe4S_Fe_S_CS"/>
</dbReference>
<dbReference type="GO" id="GO:0000428">
    <property type="term" value="C:DNA-directed RNA polymerase complex"/>
    <property type="evidence" value="ECO:0007669"/>
    <property type="project" value="UniProtKB-KW"/>
</dbReference>
<evidence type="ECO:0000256" key="4">
    <source>
        <dbReference type="ARBA" id="ARBA00025804"/>
    </source>
</evidence>
<dbReference type="PANTHER" id="PTHR11800:SF2">
    <property type="entry name" value="DNA-DIRECTED RNA POLYMERASE II SUBUNIT RPB3"/>
    <property type="match status" value="1"/>
</dbReference>
<keyword evidence="5" id="KW-0479">Metal-binding</keyword>
<dbReference type="STRING" id="523846.Mfer_0886"/>
<evidence type="ECO:0000256" key="2">
    <source>
        <dbReference type="ARBA" id="ARBA00022490"/>
    </source>
</evidence>
<dbReference type="GO" id="GO:0046983">
    <property type="term" value="F:protein dimerization activity"/>
    <property type="evidence" value="ECO:0007669"/>
    <property type="project" value="InterPro"/>
</dbReference>
<feature type="binding site" evidence="5">
    <location>
        <position position="209"/>
    </location>
    <ligand>
        <name>[3Fe-4S] cluster</name>
        <dbReference type="ChEBI" id="CHEBI:21137"/>
    </ligand>
</feature>
<dbReference type="NCBIfam" id="NF001988">
    <property type="entry name" value="PRK00783.1"/>
    <property type="match status" value="1"/>
</dbReference>
<dbReference type="InterPro" id="IPR036643">
    <property type="entry name" value="RNApol_insert_sf"/>
</dbReference>
<dbReference type="Gene3D" id="2.170.120.12">
    <property type="entry name" value="DNA-directed RNA polymerase, insert domain"/>
    <property type="match status" value="1"/>
</dbReference>
<comment type="function">
    <text evidence="5">DNA-dependent RNA polymerase (RNAP) catalyzes the transcription of DNA into RNA using the four ribonucleoside triphosphates as substrates.</text>
</comment>
<organism evidence="7 8">
    <name type="scientific">Methanothermus fervidus (strain ATCC 43054 / DSM 2088 / JCM 10308 / V24 S)</name>
    <dbReference type="NCBI Taxonomy" id="523846"/>
    <lineage>
        <taxon>Archaea</taxon>
        <taxon>Methanobacteriati</taxon>
        <taxon>Methanobacteriota</taxon>
        <taxon>Methanomada group</taxon>
        <taxon>Methanobacteria</taxon>
        <taxon>Methanobacteriales</taxon>
        <taxon>Methanothermaceae</taxon>
        <taxon>Methanothermus</taxon>
    </lineage>
</organism>
<dbReference type="PROSITE" id="PS00198">
    <property type="entry name" value="4FE4S_FER_1"/>
    <property type="match status" value="2"/>
</dbReference>
<keyword evidence="3 5" id="KW-0804">Transcription</keyword>
<dbReference type="CDD" id="cd07030">
    <property type="entry name" value="RNAP_D"/>
    <property type="match status" value="1"/>
</dbReference>
<dbReference type="OrthoDB" id="84933at2157"/>
<keyword evidence="5" id="KW-0411">Iron-sulfur</keyword>
<dbReference type="Pfam" id="PF01000">
    <property type="entry name" value="RNA_pol_A_bac"/>
    <property type="match status" value="1"/>
</dbReference>
<feature type="binding site" evidence="5">
    <location>
        <position position="206"/>
    </location>
    <ligand>
        <name>[3Fe-4S] cluster</name>
        <dbReference type="ChEBI" id="CHEBI:21137"/>
    </ligand>
</feature>
<dbReference type="InterPro" id="IPR050518">
    <property type="entry name" value="Rpo3/RPB3_RNA_Pol_subunit"/>
</dbReference>
<keyword evidence="2 5" id="KW-0963">Cytoplasm</keyword>
<proteinExistence type="inferred from homology"/>
<dbReference type="GO" id="GO:0003899">
    <property type="term" value="F:DNA-directed RNA polymerase activity"/>
    <property type="evidence" value="ECO:0007669"/>
    <property type="project" value="UniProtKB-UniRule"/>
</dbReference>
<feature type="domain" description="4Fe-4S ferredoxin-type" evidence="6">
    <location>
        <begin position="164"/>
        <end position="193"/>
    </location>
</feature>
<evidence type="ECO:0000313" key="8">
    <source>
        <dbReference type="Proteomes" id="UP000002315"/>
    </source>
</evidence>
<dbReference type="InterPro" id="IPR017896">
    <property type="entry name" value="4Fe4S_Fe-S-bd"/>
</dbReference>
<dbReference type="HAMAP" id="MF_00320">
    <property type="entry name" value="RNApol_arch_Rpo3"/>
    <property type="match status" value="1"/>
</dbReference>
<dbReference type="GO" id="GO:0016491">
    <property type="term" value="F:oxidoreductase activity"/>
    <property type="evidence" value="ECO:0007669"/>
    <property type="project" value="UniProtKB-ARBA"/>
</dbReference>
<comment type="subcellular location">
    <subcellularLocation>
        <location evidence="5">Cytoplasm</location>
    </subcellularLocation>
</comment>
<dbReference type="GO" id="GO:0046872">
    <property type="term" value="F:metal ion binding"/>
    <property type="evidence" value="ECO:0007669"/>
    <property type="project" value="UniProtKB-KW"/>
</dbReference>
<dbReference type="Proteomes" id="UP000002315">
    <property type="component" value="Chromosome"/>
</dbReference>
<dbReference type="KEGG" id="mfv:Mfer_0886"/>
<dbReference type="SUPFAM" id="SSF56553">
    <property type="entry name" value="Insert subdomain of RNA polymerase alpha subunit"/>
    <property type="match status" value="1"/>
</dbReference>
<dbReference type="GO" id="GO:0003677">
    <property type="term" value="F:DNA binding"/>
    <property type="evidence" value="ECO:0007669"/>
    <property type="project" value="UniProtKB-UniRule"/>
</dbReference>
<accession>E3GZF2</accession>
<evidence type="ECO:0000256" key="5">
    <source>
        <dbReference type="HAMAP-Rule" id="MF_00320"/>
    </source>
</evidence>
<keyword evidence="5" id="KW-0408">Iron</keyword>
<dbReference type="SMART" id="SM00662">
    <property type="entry name" value="RPOLD"/>
    <property type="match status" value="1"/>
</dbReference>
<reference evidence="7 8" key="1">
    <citation type="journal article" date="2010" name="Stand. Genomic Sci.">
        <title>Complete genome sequence of Methanothermus fervidus type strain (V24S).</title>
        <authorList>
            <person name="Anderson I."/>
            <person name="Djao O.D."/>
            <person name="Misra M."/>
            <person name="Chertkov O."/>
            <person name="Nolan M."/>
            <person name="Lucas S."/>
            <person name="Lapidus A."/>
            <person name="Del Rio T.G."/>
            <person name="Tice H."/>
            <person name="Cheng J.F."/>
            <person name="Tapia R."/>
            <person name="Han C."/>
            <person name="Goodwin L."/>
            <person name="Pitluck S."/>
            <person name="Liolios K."/>
            <person name="Ivanova N."/>
            <person name="Mavromatis K."/>
            <person name="Mikhailova N."/>
            <person name="Pati A."/>
            <person name="Brambilla E."/>
            <person name="Chen A."/>
            <person name="Palaniappan K."/>
            <person name="Land M."/>
            <person name="Hauser L."/>
            <person name="Chang Y.J."/>
            <person name="Jeffries C.D."/>
            <person name="Sikorski J."/>
            <person name="Spring S."/>
            <person name="Rohde M."/>
            <person name="Eichinger K."/>
            <person name="Huber H."/>
            <person name="Wirth R."/>
            <person name="Goker M."/>
            <person name="Detter J.C."/>
            <person name="Woyke T."/>
            <person name="Bristow J."/>
            <person name="Eisen J.A."/>
            <person name="Markowitz V."/>
            <person name="Hugenholtz P."/>
            <person name="Klenk H.P."/>
            <person name="Kyrpides N.C."/>
        </authorList>
    </citation>
    <scope>NUCLEOTIDE SEQUENCE [LARGE SCALE GENOMIC DNA]</scope>
    <source>
        <strain evidence="8">ATCC 43054 / DSM 2088 / JCM 10308 / V24 S</strain>
    </source>
</reference>
<keyword evidence="5" id="KW-0548">Nucleotidyltransferase</keyword>
<keyword evidence="5" id="KW-0808">Transferase</keyword>
<dbReference type="InterPro" id="IPR011263">
    <property type="entry name" value="DNA-dir_RNA_pol_RpoA/D/Rpb3"/>
</dbReference>
<evidence type="ECO:0000259" key="6">
    <source>
        <dbReference type="PROSITE" id="PS51379"/>
    </source>
</evidence>
<sequence length="264" mass="29911">MDVVVNKENNTEIKFTIDGVDTSFVNALRRASMTEVPKLAIEYIRIVTNTSRMYDEMLAHRLGLIPLRSNEKIVGNLLMPEECDCDKYCAKCSVSFTLKKQGPCVVYSGDLVPSDPEIKPVYENIPIIKLEEDEKIELEAIAQLGLGKKHAKWRPTTACGYKYYPKIIIKDTCDNCQACIEECPKDVLKANKDTIKIENIEACSLCRACERICENESISVQYIDNKFIFKMETDGSMPPREILNKACDSIIKKADEIIKFCEGE</sequence>
<dbReference type="EMBL" id="CP002278">
    <property type="protein sequence ID" value="ADP77684.1"/>
    <property type="molecule type" value="Genomic_DNA"/>
</dbReference>
<dbReference type="AlphaFoldDB" id="E3GZF2"/>
<name>E3GZF2_METFV</name>
<dbReference type="HOGENOM" id="CLU_038421_3_1_2"/>
<dbReference type="Gene3D" id="3.30.1360.10">
    <property type="entry name" value="RNA polymerase, RBP11-like subunit"/>
    <property type="match status" value="1"/>
</dbReference>
<feature type="binding site" evidence="5">
    <location>
        <position position="203"/>
    </location>
    <ligand>
        <name>[3Fe-4S] cluster</name>
        <dbReference type="ChEBI" id="CHEBI:21137"/>
    </ligand>
</feature>
<keyword evidence="5" id="KW-0003">3Fe-4S</keyword>
<dbReference type="InterPro" id="IPR036603">
    <property type="entry name" value="RBP11-like"/>
</dbReference>
<dbReference type="GO" id="GO:0006351">
    <property type="term" value="P:DNA-templated transcription"/>
    <property type="evidence" value="ECO:0007669"/>
    <property type="project" value="UniProtKB-UniRule"/>
</dbReference>
<evidence type="ECO:0000313" key="7">
    <source>
        <dbReference type="EMBL" id="ADP77684.1"/>
    </source>
</evidence>
<dbReference type="GO" id="GO:0051538">
    <property type="term" value="F:3 iron, 4 sulfur cluster binding"/>
    <property type="evidence" value="ECO:0007669"/>
    <property type="project" value="UniProtKB-KW"/>
</dbReference>
<dbReference type="EC" id="2.7.7.6" evidence="5"/>
<dbReference type="PROSITE" id="PS51379">
    <property type="entry name" value="4FE4S_FER_2"/>
    <property type="match status" value="1"/>
</dbReference>
<comment type="subunit">
    <text evidence="5">Part of the RNA polymerase complex.</text>
</comment>
<comment type="cofactor">
    <cofactor evidence="5">
        <name>[3Fe-4S] cluster</name>
        <dbReference type="ChEBI" id="CHEBI:21137"/>
    </cofactor>
    <text evidence="5">Binds 1 [3Fe-4S] cluster.</text>
</comment>
<keyword evidence="1 5" id="KW-0240">DNA-directed RNA polymerase</keyword>
<protein>
    <recommendedName>
        <fullName evidence="5">DNA-directed RNA polymerase subunit Rpo3</fullName>
        <ecNumber evidence="5">2.7.7.6</ecNumber>
    </recommendedName>
    <alternativeName>
        <fullName evidence="5">DNA-directed RNA polymerase subunit D</fullName>
    </alternativeName>
</protein>
<dbReference type="PANTHER" id="PTHR11800">
    <property type="entry name" value="DNA-DIRECTED RNA POLYMERASE"/>
    <property type="match status" value="1"/>
</dbReference>
<dbReference type="Pfam" id="PF01193">
    <property type="entry name" value="RNA_pol_L"/>
    <property type="match status" value="1"/>
</dbReference>
<comment type="similarity">
    <text evidence="4 5">Belongs to the archaeal Rpo3/eukaryotic RPB3 RNA polymerase subunit family.</text>
</comment>
<dbReference type="GO" id="GO:0005737">
    <property type="term" value="C:cytoplasm"/>
    <property type="evidence" value="ECO:0007669"/>
    <property type="project" value="UniProtKB-SubCell"/>
</dbReference>
<dbReference type="InterPro" id="IPR011262">
    <property type="entry name" value="DNA-dir_RNA_pol_insert"/>
</dbReference>
<gene>
    <name evidence="5" type="primary">rpo3</name>
    <name evidence="5" type="synonym">rpoD</name>
    <name evidence="7" type="ordered locus">Mfer_0886</name>
</gene>
<keyword evidence="8" id="KW-1185">Reference proteome</keyword>